<evidence type="ECO:0000313" key="2">
    <source>
        <dbReference type="EMBL" id="KAK7753485.1"/>
    </source>
</evidence>
<dbReference type="InterPro" id="IPR008928">
    <property type="entry name" value="6-hairpin_glycosidase_sf"/>
</dbReference>
<proteinExistence type="predicted"/>
<comment type="caution">
    <text evidence="2">The sequence shown here is derived from an EMBL/GenBank/DDBJ whole genome shotgun (WGS) entry which is preliminary data.</text>
</comment>
<dbReference type="EMBL" id="JAKJXP020000028">
    <property type="protein sequence ID" value="KAK7753485.1"/>
    <property type="molecule type" value="Genomic_DNA"/>
</dbReference>
<dbReference type="Proteomes" id="UP001320420">
    <property type="component" value="Unassembled WGS sequence"/>
</dbReference>
<dbReference type="GO" id="GO:0005975">
    <property type="term" value="P:carbohydrate metabolic process"/>
    <property type="evidence" value="ECO:0007669"/>
    <property type="project" value="InterPro"/>
</dbReference>
<gene>
    <name evidence="2" type="ORF">SLS62_004560</name>
</gene>
<keyword evidence="1" id="KW-0378">Hydrolase</keyword>
<dbReference type="Gene3D" id="1.50.10.10">
    <property type="match status" value="1"/>
</dbReference>
<dbReference type="InterPro" id="IPR052043">
    <property type="entry name" value="PolySaccharide_Degr_Enz"/>
</dbReference>
<dbReference type="Pfam" id="PF07470">
    <property type="entry name" value="Glyco_hydro_88"/>
    <property type="match status" value="1"/>
</dbReference>
<dbReference type="GO" id="GO:0016787">
    <property type="term" value="F:hydrolase activity"/>
    <property type="evidence" value="ECO:0007669"/>
    <property type="project" value="UniProtKB-KW"/>
</dbReference>
<organism evidence="2 3">
    <name type="scientific">Diatrype stigma</name>
    <dbReference type="NCBI Taxonomy" id="117547"/>
    <lineage>
        <taxon>Eukaryota</taxon>
        <taxon>Fungi</taxon>
        <taxon>Dikarya</taxon>
        <taxon>Ascomycota</taxon>
        <taxon>Pezizomycotina</taxon>
        <taxon>Sordariomycetes</taxon>
        <taxon>Xylariomycetidae</taxon>
        <taxon>Xylariales</taxon>
        <taxon>Diatrypaceae</taxon>
        <taxon>Diatrype</taxon>
    </lineage>
</organism>
<dbReference type="InterPro" id="IPR012341">
    <property type="entry name" value="6hp_glycosidase-like_sf"/>
</dbReference>
<dbReference type="AlphaFoldDB" id="A0AAN9YTK6"/>
<dbReference type="SUPFAM" id="SSF48208">
    <property type="entry name" value="Six-hairpin glycosidases"/>
    <property type="match status" value="1"/>
</dbReference>
<dbReference type="PANTHER" id="PTHR33886:SF9">
    <property type="entry name" value="UNSATURATED RHAMNOGALACTURONAN HYDROLASE (EUROFUNG)"/>
    <property type="match status" value="1"/>
</dbReference>
<dbReference type="InterPro" id="IPR010905">
    <property type="entry name" value="Glyco_hydro_88"/>
</dbReference>
<evidence type="ECO:0000256" key="1">
    <source>
        <dbReference type="ARBA" id="ARBA00022801"/>
    </source>
</evidence>
<keyword evidence="3" id="KW-1185">Reference proteome</keyword>
<evidence type="ECO:0000313" key="3">
    <source>
        <dbReference type="Proteomes" id="UP001320420"/>
    </source>
</evidence>
<name>A0AAN9YTK6_9PEZI</name>
<sequence>MKPVLPFLIAEAAAANSTAETSYLTWTADSFMQHGVEKSFGYTQATLYLGYEAAYALSQNETYVDWYRDQIDALLEDDGTIKEWDYDHYSLDDYRIGNSFLWWYGHTGEEKYKVAADIIREQLNRHTRNQAGGFWHRDPDYPDQMWLEKADAELYSGIFMADSFYAKWTSVFDNSNTTAWDDIVTQFVNIDSHTRNSTSGLLAHGYDESKTAVWADPDTGSAPLVWDRAVGWYFIALLEVIQLIPESHEGHAKLLGYYTTLAAAVKEAQDESGGWWLIMSQPYPGMDGNYIESSASAMFTYGLLKGIKLGLLAEEEYYAAAEKAYSLLTTRFVETDDQGLLNWEGTVEVGSLKSNGTYEYYISVPLASNDYKGVGPFMLASYEWETY</sequence>
<reference evidence="2 3" key="1">
    <citation type="submission" date="2024-02" db="EMBL/GenBank/DDBJ databases">
        <title>De novo assembly and annotation of 12 fungi associated with fruit tree decline syndrome in Ontario, Canada.</title>
        <authorList>
            <person name="Sulman M."/>
            <person name="Ellouze W."/>
            <person name="Ilyukhin E."/>
        </authorList>
    </citation>
    <scope>NUCLEOTIDE SEQUENCE [LARGE SCALE GENOMIC DNA]</scope>
    <source>
        <strain evidence="2 3">M11/M66-122</strain>
    </source>
</reference>
<protein>
    <submittedName>
        <fullName evidence="2">Uncharacterized protein</fullName>
    </submittedName>
</protein>
<accession>A0AAN9YTK6</accession>
<dbReference type="PANTHER" id="PTHR33886">
    <property type="entry name" value="UNSATURATED RHAMNOGALACTURONAN HYDROLASE (EUROFUNG)"/>
    <property type="match status" value="1"/>
</dbReference>